<feature type="region of interest" description="Disordered" evidence="16">
    <location>
        <begin position="1526"/>
        <end position="1578"/>
    </location>
</feature>
<evidence type="ECO:0000259" key="17">
    <source>
        <dbReference type="PROSITE" id="PS51183"/>
    </source>
</evidence>
<feature type="domain" description="PHD-type" evidence="19">
    <location>
        <begin position="2194"/>
        <end position="2310"/>
    </location>
</feature>
<dbReference type="Pfam" id="PF13832">
    <property type="entry name" value="zf-HC5HC2H_2"/>
    <property type="match status" value="1"/>
</dbReference>
<feature type="region of interest" description="Disordered" evidence="16">
    <location>
        <begin position="1865"/>
        <end position="1900"/>
    </location>
</feature>
<protein>
    <recommendedName>
        <fullName evidence="3">[histone H3]-trimethyl-L-lysine(9) demethylase</fullName>
        <ecNumber evidence="3">1.14.11.66</ecNumber>
    </recommendedName>
</protein>
<dbReference type="SUPFAM" id="SSF51197">
    <property type="entry name" value="Clavaminate synthase-like"/>
    <property type="match status" value="1"/>
</dbReference>
<evidence type="ECO:0000313" key="20">
    <source>
        <dbReference type="Proteomes" id="UP000694888"/>
    </source>
</evidence>
<dbReference type="Pfam" id="PF02375">
    <property type="entry name" value="JmjN"/>
    <property type="match status" value="1"/>
</dbReference>
<dbReference type="RefSeq" id="XP_005110551.1">
    <property type="nucleotide sequence ID" value="XM_005110494.3"/>
</dbReference>
<evidence type="ECO:0000256" key="16">
    <source>
        <dbReference type="SAM" id="MobiDB-lite"/>
    </source>
</evidence>
<dbReference type="PANTHER" id="PTHR10694">
    <property type="entry name" value="LYSINE-SPECIFIC DEMETHYLASE"/>
    <property type="match status" value="1"/>
</dbReference>
<dbReference type="InterPro" id="IPR034732">
    <property type="entry name" value="EPHD"/>
</dbReference>
<keyword evidence="4" id="KW-0479">Metal-binding</keyword>
<dbReference type="EC" id="1.14.11.66" evidence="3"/>
<evidence type="ECO:0000256" key="1">
    <source>
        <dbReference type="ARBA" id="ARBA00004123"/>
    </source>
</evidence>
<dbReference type="InterPro" id="IPR001965">
    <property type="entry name" value="Znf_PHD"/>
</dbReference>
<keyword evidence="5" id="KW-0677">Repeat</keyword>
<comment type="catalytic activity">
    <reaction evidence="15">
        <text>N(6),N(6),N(6)-trimethyl-L-lysyl(9)-[histone H3] + 2 2-oxoglutarate + 2 O2 = N(6)-methyl-L-lysyl(9)-[histone H3] + 2 formaldehyde + 2 succinate + 2 CO2</text>
        <dbReference type="Rhea" id="RHEA:60200"/>
        <dbReference type="Rhea" id="RHEA-COMP:15538"/>
        <dbReference type="Rhea" id="RHEA-COMP:15542"/>
        <dbReference type="ChEBI" id="CHEBI:15379"/>
        <dbReference type="ChEBI" id="CHEBI:16526"/>
        <dbReference type="ChEBI" id="CHEBI:16810"/>
        <dbReference type="ChEBI" id="CHEBI:16842"/>
        <dbReference type="ChEBI" id="CHEBI:30031"/>
        <dbReference type="ChEBI" id="CHEBI:61929"/>
        <dbReference type="ChEBI" id="CHEBI:61961"/>
        <dbReference type="EC" id="1.14.11.66"/>
    </reaction>
</comment>
<dbReference type="PROSITE" id="PS51805">
    <property type="entry name" value="EPHD"/>
    <property type="match status" value="1"/>
</dbReference>
<dbReference type="Proteomes" id="UP000694888">
    <property type="component" value="Unplaced"/>
</dbReference>
<dbReference type="CDD" id="cd20392">
    <property type="entry name" value="Tudor_JMJD2_rpt2"/>
    <property type="match status" value="1"/>
</dbReference>
<feature type="compositionally biased region" description="Basic residues" evidence="16">
    <location>
        <begin position="396"/>
        <end position="406"/>
    </location>
</feature>
<accession>A0ABM1ABR6</accession>
<evidence type="ECO:0000313" key="22">
    <source>
        <dbReference type="RefSeq" id="XP_005110552.1"/>
    </source>
</evidence>
<dbReference type="Pfam" id="PF18104">
    <property type="entry name" value="Tudor_2"/>
    <property type="match status" value="2"/>
</dbReference>
<dbReference type="Gene3D" id="3.30.40.10">
    <property type="entry name" value="Zinc/RING finger domain, C3HC4 (zinc finger)"/>
    <property type="match status" value="1"/>
</dbReference>
<organism evidence="20 23">
    <name type="scientific">Aplysia californica</name>
    <name type="common">California sea hare</name>
    <dbReference type="NCBI Taxonomy" id="6500"/>
    <lineage>
        <taxon>Eukaryota</taxon>
        <taxon>Metazoa</taxon>
        <taxon>Spiralia</taxon>
        <taxon>Lophotrochozoa</taxon>
        <taxon>Mollusca</taxon>
        <taxon>Gastropoda</taxon>
        <taxon>Heterobranchia</taxon>
        <taxon>Euthyneura</taxon>
        <taxon>Tectipleura</taxon>
        <taxon>Aplysiida</taxon>
        <taxon>Aplysioidea</taxon>
        <taxon>Aplysiidae</taxon>
        <taxon>Aplysia</taxon>
    </lineage>
</organism>
<evidence type="ECO:0000259" key="19">
    <source>
        <dbReference type="PROSITE" id="PS51805"/>
    </source>
</evidence>
<feature type="region of interest" description="Disordered" evidence="16">
    <location>
        <begin position="1625"/>
        <end position="1670"/>
    </location>
</feature>
<dbReference type="RefSeq" id="XP_005110552.1">
    <property type="nucleotide sequence ID" value="XM_005110495.3"/>
</dbReference>
<dbReference type="SUPFAM" id="SSF63748">
    <property type="entry name" value="Tudor/PWWP/MBT"/>
    <property type="match status" value="2"/>
</dbReference>
<evidence type="ECO:0000256" key="5">
    <source>
        <dbReference type="ARBA" id="ARBA00022737"/>
    </source>
</evidence>
<feature type="compositionally biased region" description="Basic residues" evidence="16">
    <location>
        <begin position="1710"/>
        <end position="1721"/>
    </location>
</feature>
<evidence type="ECO:0000256" key="8">
    <source>
        <dbReference type="ARBA" id="ARBA00022853"/>
    </source>
</evidence>
<evidence type="ECO:0000256" key="3">
    <source>
        <dbReference type="ARBA" id="ARBA00012900"/>
    </source>
</evidence>
<feature type="compositionally biased region" description="Low complexity" evidence="16">
    <location>
        <begin position="447"/>
        <end position="456"/>
    </location>
</feature>
<dbReference type="Gene3D" id="3.10.330.70">
    <property type="match status" value="1"/>
</dbReference>
<feature type="domain" description="JmjC" evidence="18">
    <location>
        <begin position="139"/>
        <end position="305"/>
    </location>
</feature>
<dbReference type="CDD" id="cd20391">
    <property type="entry name" value="Tudor_JMJD2_rpt1"/>
    <property type="match status" value="1"/>
</dbReference>
<comment type="subcellular location">
    <subcellularLocation>
        <location evidence="1">Nucleus</location>
    </subcellularLocation>
</comment>
<gene>
    <name evidence="21 22 23" type="primary">LOC101863626</name>
</gene>
<dbReference type="InterPro" id="IPR011011">
    <property type="entry name" value="Znf_FYVE_PHD"/>
</dbReference>
<feature type="compositionally biased region" description="Basic and acidic residues" evidence="16">
    <location>
        <begin position="335"/>
        <end position="346"/>
    </location>
</feature>
<evidence type="ECO:0000256" key="12">
    <source>
        <dbReference type="ARBA" id="ARBA00023015"/>
    </source>
</evidence>
<evidence type="ECO:0000256" key="15">
    <source>
        <dbReference type="ARBA" id="ARBA00049349"/>
    </source>
</evidence>
<keyword evidence="14" id="KW-0539">Nucleus</keyword>
<feature type="region of interest" description="Disordered" evidence="16">
    <location>
        <begin position="1392"/>
        <end position="1414"/>
    </location>
</feature>
<evidence type="ECO:0000256" key="7">
    <source>
        <dbReference type="ARBA" id="ARBA00022833"/>
    </source>
</evidence>
<evidence type="ECO:0000256" key="2">
    <source>
        <dbReference type="ARBA" id="ARBA00009711"/>
    </source>
</evidence>
<keyword evidence="20" id="KW-1185">Reference proteome</keyword>
<dbReference type="CDD" id="cd15675">
    <property type="entry name" value="ePHD_JMJD2"/>
    <property type="match status" value="1"/>
</dbReference>
<keyword evidence="6" id="KW-0863">Zinc-finger</keyword>
<evidence type="ECO:0000313" key="21">
    <source>
        <dbReference type="RefSeq" id="XP_005110551.1"/>
    </source>
</evidence>
<evidence type="ECO:0000256" key="9">
    <source>
        <dbReference type="ARBA" id="ARBA00022964"/>
    </source>
</evidence>
<evidence type="ECO:0000256" key="10">
    <source>
        <dbReference type="ARBA" id="ARBA00023002"/>
    </source>
</evidence>
<dbReference type="GeneID" id="101863626"/>
<feature type="compositionally biased region" description="Polar residues" evidence="16">
    <location>
        <begin position="1568"/>
        <end position="1578"/>
    </location>
</feature>
<feature type="compositionally biased region" description="Low complexity" evidence="16">
    <location>
        <begin position="1649"/>
        <end position="1661"/>
    </location>
</feature>
<feature type="region of interest" description="Disordered" evidence="16">
    <location>
        <begin position="1960"/>
        <end position="1992"/>
    </location>
</feature>
<dbReference type="Pfam" id="PF13831">
    <property type="entry name" value="PHD_2"/>
    <property type="match status" value="1"/>
</dbReference>
<keyword evidence="11" id="KW-0408">Iron</keyword>
<dbReference type="SMART" id="SM00558">
    <property type="entry name" value="JmjC"/>
    <property type="match status" value="1"/>
</dbReference>
<reference evidence="21 22" key="1">
    <citation type="submission" date="2025-05" db="UniProtKB">
        <authorList>
            <consortium name="RefSeq"/>
        </authorList>
    </citation>
    <scope>IDENTIFICATION</scope>
</reference>
<dbReference type="InterPro" id="IPR013083">
    <property type="entry name" value="Znf_RING/FYVE/PHD"/>
</dbReference>
<feature type="region of interest" description="Disordered" evidence="16">
    <location>
        <begin position="1027"/>
        <end position="1150"/>
    </location>
</feature>
<evidence type="ECO:0000256" key="11">
    <source>
        <dbReference type="ARBA" id="ARBA00023004"/>
    </source>
</evidence>
<feature type="region of interest" description="Disordered" evidence="16">
    <location>
        <begin position="1824"/>
        <end position="1843"/>
    </location>
</feature>
<name>A0ABM1ABR6_APLCA</name>
<evidence type="ECO:0000256" key="6">
    <source>
        <dbReference type="ARBA" id="ARBA00022771"/>
    </source>
</evidence>
<proteinExistence type="inferred from homology"/>
<dbReference type="Gene3D" id="2.30.30.140">
    <property type="match status" value="1"/>
</dbReference>
<feature type="region of interest" description="Disordered" evidence="16">
    <location>
        <begin position="335"/>
        <end position="472"/>
    </location>
</feature>
<keyword evidence="10" id="KW-0560">Oxidoreductase</keyword>
<keyword evidence="12" id="KW-0805">Transcription regulation</keyword>
<dbReference type="SMART" id="SM00249">
    <property type="entry name" value="PHD"/>
    <property type="match status" value="2"/>
</dbReference>
<comment type="similarity">
    <text evidence="2">Belongs to the JHDM3 histone demethylase family.</text>
</comment>
<dbReference type="InterPro" id="IPR003349">
    <property type="entry name" value="JmjN"/>
</dbReference>
<evidence type="ECO:0000256" key="4">
    <source>
        <dbReference type="ARBA" id="ARBA00022723"/>
    </source>
</evidence>
<dbReference type="PROSITE" id="PS51183">
    <property type="entry name" value="JMJN"/>
    <property type="match status" value="1"/>
</dbReference>
<dbReference type="SUPFAM" id="SSF57903">
    <property type="entry name" value="FYVE/PHD zinc finger"/>
    <property type="match status" value="1"/>
</dbReference>
<feature type="domain" description="JmjN" evidence="17">
    <location>
        <begin position="11"/>
        <end position="53"/>
    </location>
</feature>
<feature type="compositionally biased region" description="Basic residues" evidence="16">
    <location>
        <begin position="1968"/>
        <end position="1985"/>
    </location>
</feature>
<dbReference type="SMART" id="SM00545">
    <property type="entry name" value="JmjN"/>
    <property type="match status" value="1"/>
</dbReference>
<dbReference type="Gene3D" id="2.60.120.650">
    <property type="entry name" value="Cupin"/>
    <property type="match status" value="1"/>
</dbReference>
<keyword evidence="8" id="KW-0156">Chromatin regulator</keyword>
<dbReference type="Pfam" id="PF02373">
    <property type="entry name" value="JmjC"/>
    <property type="match status" value="1"/>
</dbReference>
<feature type="compositionally biased region" description="Polar residues" evidence="16">
    <location>
        <begin position="1027"/>
        <end position="1132"/>
    </location>
</feature>
<feature type="compositionally biased region" description="Polar residues" evidence="16">
    <location>
        <begin position="1869"/>
        <end position="1885"/>
    </location>
</feature>
<keyword evidence="13" id="KW-0804">Transcription</keyword>
<evidence type="ECO:0000313" key="23">
    <source>
        <dbReference type="RefSeq" id="XP_012944675.1"/>
    </source>
</evidence>
<keyword evidence="7" id="KW-0862">Zinc</keyword>
<dbReference type="InterPro" id="IPR019787">
    <property type="entry name" value="Znf_PHD-finger"/>
</dbReference>
<dbReference type="PROSITE" id="PS51184">
    <property type="entry name" value="JMJC"/>
    <property type="match status" value="1"/>
</dbReference>
<feature type="region of interest" description="Disordered" evidence="16">
    <location>
        <begin position="1698"/>
        <end position="1757"/>
    </location>
</feature>
<evidence type="ECO:0000259" key="18">
    <source>
        <dbReference type="PROSITE" id="PS51184"/>
    </source>
</evidence>
<sequence length="2483" mass="267066">METSSGGIDKIMVFRPTYDEFKDFNKYIKYIESQGAHRAGLAKIIPPKEWVPRKSGYDNLDLMIPAPIEQVVTGQQGLYTQYNVQKKPMHVKEFEELANSPRYRTPNHFDFEDLERKYWKNVTFGQAIYGADINGSITDDDQDYWNINRLGTILDHVKDDYGIKIEGVVTAYLYFGMWKTTFAWHTEDMDLYSINYLHFGAPKSWYAIPPEHGQRLERLAQGFFPSSFSECPAFLRHKMSMISPHILKKYSIPVNKITQEAGEIMITFPYGYHAGFNHGFNCAESTNFASERWIEYGKRCLQCICRKDGVKISMDIFVQKYQPERYELWKAGKDIAPHPEGHKDGNRLNSNRSSKKKIEANSSGTAHSRRHPLKDDFTAESVKEVSANGSSDAPKSKSHKSTKKVKPQLPSGDSSGDGQTAPKKKPRKKKAAEGPTGQEVPAKKGKQSASKSKNSNVMVPTAAAGNSLSPVKSHVVPLTATSVSPKSEEDQKPQALVNQDELVKRSKIDEYLKLPKPLEESKPSSFPKGISAFQEAFMKSLVPSGGEVKQESADSSLAASVKKEVCNGFSGEQLKAELLKPVPSQVKNSPQSVTPQGENGGRYQGSTVLQGPQTSVNIPVSSGVPVNPTSIGTAQMEHKSAGTTSGVPVAGVVLPKKIQPHQLLRGGLKPHELLRSAGEPCGAVTLQHRPPQSSASQAASLASFPATAVTPSQLPFVADSGVSVRKAGAVGSAMSLPGSGPMTVVEKPQVHAGHFSPPLLSQASPHNTAQCNQLPMSGVGQSTDGHQVWGARPSWMPKPTKVEGGVWGALRAESERTKVAATVQQNDGAGQLVKLAGKAVPSVKSPVTTQPGPTAGLVKLPNGQIVSLTDGRQLPIQLASVSQPVPPNNLANTPVQVSSNGFGSNKATSYFNPPSTNNSQPQFASQNTTASILNGSFQRQNTNTLVAPPSVQENFLQLKMANGRQDAAPCVQTSNVTSPAGLLPQPQAHLTQPSVMNVRIIRSPESSMGSQQISGSNMGSQQISGNNMGSQQMPRNNMGSQQMPGNNMGSQQMPGNNMGSQQMPGNNMGSQQMLGNNMGSQQMPGNNMGSQQMPGNNMGSQQMPGNNMGSQQAPGNAPSQQPVISGVQNTSLPAPVGTGFNGSSNQSGSEFFRVLPQNGSVQTAPAQQFVNTLVGRTGTQLGLNQNQIVVGPSGQLTVVTSLPQSAFQAFPSQTFHTSLPLKSFMGQIIGQRGAVPQIVVNPGQLVSGTNGSTSQETKDSNAFQFVPQTAPTTIKVQAPAPPTQAFASSPASAAGSLQTVATSVPQSTVIKVRGSGGLNISPALPRPDCTPIVFSNSLDSVGTERNQKPTSQLLNTLSSVSNTESRVREILAQAQRTALLQQQEIMNTPLAEAAKRKKQNPGQRSKPSAGKASLSKVASRFVAAPTVSASSSQCTVSVAETLLQMAQGGVGTNSLPTTSLGLLSSNSSSKEDHVHLLNIDSNVITVHKTSSPSLQGVVAPPVLVSMQSSTPLSGAPLLFPQTDVHGADHSFAPELTPQRGKPDLPVNQQKSRPPSLSPALSDRMPTLTPFQSPAVTNGDNIPLPIDNPLCATLESFRPTSSLSSTSSYQDIFNSAELRNDLSMPELRQPSLDGHPSSNLTQLAPMKHYSPTNPSTSSSASPGLGDLHIHTGSSLSSDQLFPQLSPHIEEHHYAAVGIPRSHGQSAGTGKRPGKSRSRKAAKTKPDPDTTPKQQSVDLPACSQPPEMPRLSPQVRSSWPSDLCLCDPASTDPNWVISPPSVHHLTTPLSSLSPRPRVLVPSFPEPSVAMASRQLIPQPIITSTRVAPSSRYPPLTLPPQQAKQHSKRKIKLGQEQLRQTVEAKRLHARTQKLSQSGPKKVKSNGSANEEAPLAGQEYGTPPVLMPESFSCTLEEERSTPPELVMVQDHVATSAPPSTSDLGLLDELSLSKGNKAWSQLTSAVSSETDKKRKKKAGTAGQAKKRNLKTAKDSTAALGGEGENIVCEALQEVSPLDNSHPQLPGNPAAATTTTTAGGHNTVTDDLAGERPLFSGLEEAWARPVNKLWKCSPPDEEAVRHYNLVMSTRSPHCTVCSLFQRVNTETELDLFTSDDILQGAPSIPSRSLPMTPEASFAVSASNKTPFCDYSPVDDDGLSALLTCSRCCVCVHASCYGELQSVSPADWLCSACRSVENMSNLFCAVCCLRGGALKPTTDGRWAHIVCALAIGEAFFKNVRARAPINIAKITAERFKLKCSLCSHKLEPSVSHQTACVQCSQGRCTKAFHVTCAYAAGVKFEISDWPVPIYISCARHLATQHRTERQEELLELTAGDLVLAKHRNKRYYKAKVVHVLRNRLYEVDFDDGSYSEDLLPEDVAGRDCVRDGPPQKGEHVRIRWTDGDLYGATFRRVNKQDVYTIEFEDGSQLQAKREDLWAEHEEIPRYVLTKVSEATESKSRQGDGQLGQDGRRVKRKVNYKMLGYQGGLSL</sequence>
<dbReference type="InterPro" id="IPR003347">
    <property type="entry name" value="JmjC_dom"/>
</dbReference>
<dbReference type="RefSeq" id="XP_012944675.1">
    <property type="nucleotide sequence ID" value="XM_013089221.2"/>
</dbReference>
<keyword evidence="9" id="KW-0223">Dioxygenase</keyword>
<dbReference type="PANTHER" id="PTHR10694:SF129">
    <property type="entry name" value="LYSINE-SPECIFIC DEMETHYLASE 4B-RELATED"/>
    <property type="match status" value="1"/>
</dbReference>
<feature type="region of interest" description="Disordered" evidence="16">
    <location>
        <begin position="2012"/>
        <end position="2033"/>
    </location>
</feature>
<dbReference type="InterPro" id="IPR040477">
    <property type="entry name" value="KDM4-like_Tudor"/>
</dbReference>
<dbReference type="SMART" id="SM00333">
    <property type="entry name" value="TUDOR"/>
    <property type="match status" value="2"/>
</dbReference>
<dbReference type="InterPro" id="IPR002999">
    <property type="entry name" value="Tudor"/>
</dbReference>
<feature type="compositionally biased region" description="Basic and acidic residues" evidence="16">
    <location>
        <begin position="373"/>
        <end position="383"/>
    </location>
</feature>
<evidence type="ECO:0000256" key="14">
    <source>
        <dbReference type="ARBA" id="ARBA00023242"/>
    </source>
</evidence>
<evidence type="ECO:0000256" key="13">
    <source>
        <dbReference type="ARBA" id="ARBA00023163"/>
    </source>
</evidence>